<dbReference type="GO" id="GO:0009523">
    <property type="term" value="C:photosystem II"/>
    <property type="evidence" value="ECO:0007669"/>
    <property type="project" value="InterPro"/>
</dbReference>
<accession>A0A9K3LTN0</accession>
<evidence type="ECO:0000313" key="3">
    <source>
        <dbReference type="EMBL" id="KAG7368333.1"/>
    </source>
</evidence>
<protein>
    <submittedName>
        <fullName evidence="3">Photosystem II oxygen evolving complex protein PsbP</fullName>
    </submittedName>
</protein>
<comment type="caution">
    <text evidence="3">The sequence shown here is derived from an EMBL/GenBank/DDBJ whole genome shotgun (WGS) entry which is preliminary data.</text>
</comment>
<dbReference type="GO" id="GO:0019898">
    <property type="term" value="C:extrinsic component of membrane"/>
    <property type="evidence" value="ECO:0007669"/>
    <property type="project" value="InterPro"/>
</dbReference>
<feature type="domain" description="PsbP C-terminal" evidence="2">
    <location>
        <begin position="97"/>
        <end position="242"/>
    </location>
</feature>
<evidence type="ECO:0000256" key="1">
    <source>
        <dbReference type="SAM" id="Phobius"/>
    </source>
</evidence>
<proteinExistence type="predicted"/>
<dbReference type="OrthoDB" id="2020701at2759"/>
<dbReference type="InterPro" id="IPR002683">
    <property type="entry name" value="PsbP_C"/>
</dbReference>
<evidence type="ECO:0000313" key="4">
    <source>
        <dbReference type="Proteomes" id="UP000693970"/>
    </source>
</evidence>
<dbReference type="GO" id="GO:0005509">
    <property type="term" value="F:calcium ion binding"/>
    <property type="evidence" value="ECO:0007669"/>
    <property type="project" value="InterPro"/>
</dbReference>
<dbReference type="PANTHER" id="PTHR31407">
    <property type="match status" value="1"/>
</dbReference>
<dbReference type="Pfam" id="PF01789">
    <property type="entry name" value="PsbP"/>
    <property type="match status" value="1"/>
</dbReference>
<gene>
    <name evidence="3" type="ORF">IV203_031076</name>
</gene>
<dbReference type="GO" id="GO:0015979">
    <property type="term" value="P:photosynthesis"/>
    <property type="evidence" value="ECO:0007669"/>
    <property type="project" value="InterPro"/>
</dbReference>
<keyword evidence="1" id="KW-1133">Transmembrane helix</keyword>
<sequence length="243" mass="26810">MGSIQGGRTVTITAMLAMCFMLWSSVVSGWSIGSMQSTPPLLLEESYCLSRRQTLQATAMTTISAWILGSQTAHAEDTVSSLLYTRQQATKPSPVSYQIDLPSSMKESSKPVKTHLDEVNFSSESLKGYQYGVTVDPVRISSIQEFGTPEEVAARVVTAEVNRDGVFEVTLLEDPYKVSDDGNESAYILEYLSDGKRGKKVILNKIFVSSSKLLYVLTAQCKQDDYPTLKKEMKSTVNSFQVI</sequence>
<dbReference type="PANTHER" id="PTHR31407:SF16">
    <property type="entry name" value="PSBP DOMAIN-CONTAINING PROTEIN 7, CHLOROPLASTIC"/>
    <property type="match status" value="1"/>
</dbReference>
<dbReference type="Proteomes" id="UP000693970">
    <property type="component" value="Unassembled WGS sequence"/>
</dbReference>
<keyword evidence="1" id="KW-0472">Membrane</keyword>
<evidence type="ECO:0000259" key="2">
    <source>
        <dbReference type="Pfam" id="PF01789"/>
    </source>
</evidence>
<organism evidence="3 4">
    <name type="scientific">Nitzschia inconspicua</name>
    <dbReference type="NCBI Taxonomy" id="303405"/>
    <lineage>
        <taxon>Eukaryota</taxon>
        <taxon>Sar</taxon>
        <taxon>Stramenopiles</taxon>
        <taxon>Ochrophyta</taxon>
        <taxon>Bacillariophyta</taxon>
        <taxon>Bacillariophyceae</taxon>
        <taxon>Bacillariophycidae</taxon>
        <taxon>Bacillariales</taxon>
        <taxon>Bacillariaceae</taxon>
        <taxon>Nitzschia</taxon>
    </lineage>
</organism>
<reference evidence="3" key="1">
    <citation type="journal article" date="2021" name="Sci. Rep.">
        <title>Diploid genomic architecture of Nitzschia inconspicua, an elite biomass production diatom.</title>
        <authorList>
            <person name="Oliver A."/>
            <person name="Podell S."/>
            <person name="Pinowska A."/>
            <person name="Traller J.C."/>
            <person name="Smith S.R."/>
            <person name="McClure R."/>
            <person name="Beliaev A."/>
            <person name="Bohutskyi P."/>
            <person name="Hill E.A."/>
            <person name="Rabines A."/>
            <person name="Zheng H."/>
            <person name="Allen L.Z."/>
            <person name="Kuo A."/>
            <person name="Grigoriev I.V."/>
            <person name="Allen A.E."/>
            <person name="Hazlebeck D."/>
            <person name="Allen E.E."/>
        </authorList>
    </citation>
    <scope>NUCLEOTIDE SEQUENCE</scope>
    <source>
        <strain evidence="3">Hildebrandi</strain>
    </source>
</reference>
<keyword evidence="1" id="KW-0812">Transmembrane</keyword>
<dbReference type="AlphaFoldDB" id="A0A9K3LTN0"/>
<name>A0A9K3LTN0_9STRA</name>
<feature type="transmembrane region" description="Helical" evidence="1">
    <location>
        <begin position="12"/>
        <end position="32"/>
    </location>
</feature>
<dbReference type="EMBL" id="JAGRRH010000006">
    <property type="protein sequence ID" value="KAG7368333.1"/>
    <property type="molecule type" value="Genomic_DNA"/>
</dbReference>
<reference evidence="3" key="2">
    <citation type="submission" date="2021-04" db="EMBL/GenBank/DDBJ databases">
        <authorList>
            <person name="Podell S."/>
        </authorList>
    </citation>
    <scope>NUCLEOTIDE SEQUENCE</scope>
    <source>
        <strain evidence="3">Hildebrandi</strain>
    </source>
</reference>
<keyword evidence="4" id="KW-1185">Reference proteome</keyword>